<dbReference type="STRING" id="867904.Metho_0905"/>
<organism evidence="1 2">
    <name type="scientific">Methanomethylovorans hollandica (strain DSM 15978 / NBRC 107637 / DMS1)</name>
    <dbReference type="NCBI Taxonomy" id="867904"/>
    <lineage>
        <taxon>Archaea</taxon>
        <taxon>Methanobacteriati</taxon>
        <taxon>Methanobacteriota</taxon>
        <taxon>Stenosarchaea group</taxon>
        <taxon>Methanomicrobia</taxon>
        <taxon>Methanosarcinales</taxon>
        <taxon>Methanosarcinaceae</taxon>
        <taxon>Methanomethylovorans</taxon>
    </lineage>
</organism>
<dbReference type="KEGG" id="mhz:Metho_0905"/>
<name>L0KUM2_METHD</name>
<gene>
    <name evidence="1" type="ordered locus">Metho_0905</name>
</gene>
<reference evidence="2" key="1">
    <citation type="submission" date="2012-02" db="EMBL/GenBank/DDBJ databases">
        <title>Complete sequence of chromosome of Methanomethylovorans hollandica DSM 15978.</title>
        <authorList>
            <person name="Lucas S."/>
            <person name="Copeland A."/>
            <person name="Lapidus A."/>
            <person name="Glavina del Rio T."/>
            <person name="Dalin E."/>
            <person name="Tice H."/>
            <person name="Bruce D."/>
            <person name="Goodwin L."/>
            <person name="Pitluck S."/>
            <person name="Peters L."/>
            <person name="Mikhailova N."/>
            <person name="Held B."/>
            <person name="Kyrpides N."/>
            <person name="Mavromatis K."/>
            <person name="Ivanova N."/>
            <person name="Brettin T."/>
            <person name="Detter J.C."/>
            <person name="Han C."/>
            <person name="Larimer F."/>
            <person name="Land M."/>
            <person name="Hauser L."/>
            <person name="Markowitz V."/>
            <person name="Cheng J.-F."/>
            <person name="Hugenholtz P."/>
            <person name="Woyke T."/>
            <person name="Wu D."/>
            <person name="Spring S."/>
            <person name="Schroeder M."/>
            <person name="Brambilla E."/>
            <person name="Klenk H.-P."/>
            <person name="Eisen J.A."/>
        </authorList>
    </citation>
    <scope>NUCLEOTIDE SEQUENCE [LARGE SCALE GENOMIC DNA]</scope>
    <source>
        <strain evidence="2">DSM 15978 / NBRC 107637 / DMS1</strain>
    </source>
</reference>
<dbReference type="Proteomes" id="UP000010866">
    <property type="component" value="Chromosome"/>
</dbReference>
<accession>L0KUM2</accession>
<dbReference type="AlphaFoldDB" id="L0KUM2"/>
<dbReference type="EMBL" id="CP003362">
    <property type="protein sequence ID" value="AGB49147.1"/>
    <property type="molecule type" value="Genomic_DNA"/>
</dbReference>
<protein>
    <submittedName>
        <fullName evidence="1">Uncharacterized protein</fullName>
    </submittedName>
</protein>
<evidence type="ECO:0000313" key="1">
    <source>
        <dbReference type="EMBL" id="AGB49147.1"/>
    </source>
</evidence>
<keyword evidence="2" id="KW-1185">Reference proteome</keyword>
<sequence>MTVVFSISTIFLNPSVLTIPIYHIDSHRYEMGVINSEPGHVKMSKIGKSLLGKLTGNNNNCCCGTTCIVSVKNISVDGKDMEIAGMDEEFGKYIAADKTPENGDDEKLFSNLLSMNAIPENEQEKFKAAILREYRTYWQQNKK</sequence>
<proteinExistence type="predicted"/>
<evidence type="ECO:0000313" key="2">
    <source>
        <dbReference type="Proteomes" id="UP000010866"/>
    </source>
</evidence>
<dbReference type="HOGENOM" id="CLU_150434_0_0_2"/>